<evidence type="ECO:0000256" key="1">
    <source>
        <dbReference type="SAM" id="MobiDB-lite"/>
    </source>
</evidence>
<dbReference type="Proteomes" id="UP001187415">
    <property type="component" value="Unassembled WGS sequence"/>
</dbReference>
<feature type="region of interest" description="Disordered" evidence="1">
    <location>
        <begin position="39"/>
        <end position="142"/>
    </location>
</feature>
<comment type="caution">
    <text evidence="2">The sequence shown here is derived from an EMBL/GenBank/DDBJ whole genome shotgun (WGS) entry which is preliminary data.</text>
</comment>
<evidence type="ECO:0000313" key="3">
    <source>
        <dbReference type="Proteomes" id="UP001187415"/>
    </source>
</evidence>
<dbReference type="AlphaFoldDB" id="A0AA88IL38"/>
<feature type="compositionally biased region" description="Polar residues" evidence="1">
    <location>
        <begin position="86"/>
        <end position="96"/>
    </location>
</feature>
<gene>
    <name evidence="2" type="ORF">Q5P01_024269</name>
</gene>
<feature type="region of interest" description="Disordered" evidence="1">
    <location>
        <begin position="294"/>
        <end position="318"/>
    </location>
</feature>
<reference evidence="2" key="1">
    <citation type="submission" date="2023-07" db="EMBL/GenBank/DDBJ databases">
        <title>Chromosome-level Genome Assembly of Striped Snakehead (Channa striata).</title>
        <authorList>
            <person name="Liu H."/>
        </authorList>
    </citation>
    <scope>NUCLEOTIDE SEQUENCE</scope>
    <source>
        <strain evidence="2">Gz</strain>
        <tissue evidence="2">Muscle</tissue>
    </source>
</reference>
<name>A0AA88IL38_CHASR</name>
<feature type="region of interest" description="Disordered" evidence="1">
    <location>
        <begin position="172"/>
        <end position="198"/>
    </location>
</feature>
<dbReference type="EMBL" id="JAUPFM010000020">
    <property type="protein sequence ID" value="KAK2818708.1"/>
    <property type="molecule type" value="Genomic_DNA"/>
</dbReference>
<feature type="compositionally biased region" description="Low complexity" evidence="1">
    <location>
        <begin position="122"/>
        <end position="134"/>
    </location>
</feature>
<keyword evidence="3" id="KW-1185">Reference proteome</keyword>
<organism evidence="2 3">
    <name type="scientific">Channa striata</name>
    <name type="common">Snakehead murrel</name>
    <name type="synonym">Ophicephalus striatus</name>
    <dbReference type="NCBI Taxonomy" id="64152"/>
    <lineage>
        <taxon>Eukaryota</taxon>
        <taxon>Metazoa</taxon>
        <taxon>Chordata</taxon>
        <taxon>Craniata</taxon>
        <taxon>Vertebrata</taxon>
        <taxon>Euteleostomi</taxon>
        <taxon>Actinopterygii</taxon>
        <taxon>Neopterygii</taxon>
        <taxon>Teleostei</taxon>
        <taxon>Neoteleostei</taxon>
        <taxon>Acanthomorphata</taxon>
        <taxon>Anabantaria</taxon>
        <taxon>Anabantiformes</taxon>
        <taxon>Channoidei</taxon>
        <taxon>Channidae</taxon>
        <taxon>Channa</taxon>
    </lineage>
</organism>
<feature type="compositionally biased region" description="Basic and acidic residues" evidence="1">
    <location>
        <begin position="43"/>
        <end position="75"/>
    </location>
</feature>
<sequence>MKELEEPPPVAEGVKENFLIITPDKCKCSTETHGTVIGIIKPAESKAPAHTDEGQVRGTTEKPDHTQTDRDHTTQEENIPSAEAVTPSSTVNNVMQTTKTEAEKKETTPVFNGDSTQKADGPPSTEEAPPSAARPEPKMEPKPRYIKCKTRINDLKMGAFFTGLRMREDTPADTELHEGDAQNDIAPTNRPEAASDPGGNSFTYSNHLEMIHKQTTHDIQKPTDARLCRGLIHRTEAGWKHCVERLRGSKRVSTEEPTHTIQDPGGTRDGGSLRDDEYDHFYYLDGVLKREKSHFYPDSKRQGSQADTRDGVPAARTKGGTRERLFSYIYSLAMRYKDKK</sequence>
<feature type="region of interest" description="Disordered" evidence="1">
    <location>
        <begin position="250"/>
        <end position="274"/>
    </location>
</feature>
<proteinExistence type="predicted"/>
<protein>
    <submittedName>
        <fullName evidence="2">Uncharacterized protein</fullName>
    </submittedName>
</protein>
<accession>A0AA88IL38</accession>
<feature type="compositionally biased region" description="Polar residues" evidence="1">
    <location>
        <begin position="109"/>
        <end position="118"/>
    </location>
</feature>
<evidence type="ECO:0000313" key="2">
    <source>
        <dbReference type="EMBL" id="KAK2818708.1"/>
    </source>
</evidence>